<name>A0A147K0X6_HADYE</name>
<dbReference type="EMBL" id="LQMQ01000005">
    <property type="protein sequence ID" value="KUO42489.1"/>
    <property type="molecule type" value="Genomic_DNA"/>
</dbReference>
<organism evidence="1 2">
    <name type="scientific">Hadarchaeum yellowstonense</name>
    <dbReference type="NCBI Taxonomy" id="1776334"/>
    <lineage>
        <taxon>Archaea</taxon>
        <taxon>Methanobacteriati</taxon>
        <taxon>Candidatus Hadarchaeota</taxon>
        <taxon>Candidatus Hadarchaeia</taxon>
        <taxon>Candidatus Hadarchaeales</taxon>
        <taxon>Candidatus Hadarchaeaceae</taxon>
        <taxon>Candidatus Hadarchaeum</taxon>
    </lineage>
</organism>
<proteinExistence type="predicted"/>
<accession>A0A147K0X6</accession>
<sequence length="237" mass="26067">MAMNAEGKVTVPRFREDCLLSKGIDVKDLVEVRREAVLYVQPCASERGKLMADIELTEKADFPFIDPATLCSLLEIHRRRFAEVKCSEKLGVAKLKWGGREISIFRNGKMKIQQAIDRAEIMRVANSVSRLIWGAAICDVCGQPVINCASERCGRCALPERVAVDPSGVPGSELLQQGYAALANAGRSPPAESRSWLQRAKFLALHFVMETPRKDDALLGLVLLGEAERAESGLMAK</sequence>
<dbReference type="STRING" id="1776334.APZ16_04140"/>
<protein>
    <submittedName>
        <fullName evidence="1">Uncharacterized protein</fullName>
    </submittedName>
</protein>
<dbReference type="Proteomes" id="UP000074294">
    <property type="component" value="Unassembled WGS sequence"/>
</dbReference>
<comment type="caution">
    <text evidence="1">The sequence shown here is derived from an EMBL/GenBank/DDBJ whole genome shotgun (WGS) entry which is preliminary data.</text>
</comment>
<dbReference type="AlphaFoldDB" id="A0A147K0X6"/>
<reference evidence="1 2" key="1">
    <citation type="journal article" date="2016" name="Nat. Microbiol.">
        <title>Genomic inference of the metabolism of cosmopolitan subsurface Archaea, Hadesarchaea.</title>
        <authorList>
            <person name="Baker B.J."/>
            <person name="Saw J.H."/>
            <person name="Lind A.E."/>
            <person name="Lazar C.S."/>
            <person name="Hinrichs K.-U."/>
            <person name="Teske A.P."/>
            <person name="Ettema T.J."/>
        </authorList>
    </citation>
    <scope>NUCLEOTIDE SEQUENCE [LARGE SCALE GENOMIC DNA]</scope>
</reference>
<evidence type="ECO:0000313" key="1">
    <source>
        <dbReference type="EMBL" id="KUO42489.1"/>
    </source>
</evidence>
<gene>
    <name evidence="1" type="ORF">APZ16_04140</name>
</gene>
<evidence type="ECO:0000313" key="2">
    <source>
        <dbReference type="Proteomes" id="UP000074294"/>
    </source>
</evidence>